<evidence type="ECO:0000313" key="3">
    <source>
        <dbReference type="Proteomes" id="UP000326396"/>
    </source>
</evidence>
<evidence type="ECO:0000313" key="2">
    <source>
        <dbReference type="EMBL" id="KAD6796530.1"/>
    </source>
</evidence>
<organism evidence="2 3">
    <name type="scientific">Mikania micrantha</name>
    <name type="common">bitter vine</name>
    <dbReference type="NCBI Taxonomy" id="192012"/>
    <lineage>
        <taxon>Eukaryota</taxon>
        <taxon>Viridiplantae</taxon>
        <taxon>Streptophyta</taxon>
        <taxon>Embryophyta</taxon>
        <taxon>Tracheophyta</taxon>
        <taxon>Spermatophyta</taxon>
        <taxon>Magnoliopsida</taxon>
        <taxon>eudicotyledons</taxon>
        <taxon>Gunneridae</taxon>
        <taxon>Pentapetalae</taxon>
        <taxon>asterids</taxon>
        <taxon>campanulids</taxon>
        <taxon>Asterales</taxon>
        <taxon>Asteraceae</taxon>
        <taxon>Asteroideae</taxon>
        <taxon>Heliantheae alliance</taxon>
        <taxon>Eupatorieae</taxon>
        <taxon>Mikania</taxon>
    </lineage>
</organism>
<reference evidence="2 3" key="1">
    <citation type="submission" date="2019-05" db="EMBL/GenBank/DDBJ databases">
        <title>Mikania micrantha, genome provides insights into the molecular mechanism of rapid growth.</title>
        <authorList>
            <person name="Liu B."/>
        </authorList>
    </citation>
    <scope>NUCLEOTIDE SEQUENCE [LARGE SCALE GENOMIC DNA]</scope>
    <source>
        <strain evidence="2">NLD-2019</strain>
        <tissue evidence="2">Leaf</tissue>
    </source>
</reference>
<comment type="caution">
    <text evidence="2">The sequence shown here is derived from an EMBL/GenBank/DDBJ whole genome shotgun (WGS) entry which is preliminary data.</text>
</comment>
<dbReference type="EMBL" id="SZYD01000003">
    <property type="protein sequence ID" value="KAD6796530.1"/>
    <property type="molecule type" value="Genomic_DNA"/>
</dbReference>
<name>A0A5N6PTW4_9ASTR</name>
<gene>
    <name evidence="2" type="ORF">E3N88_07426</name>
</gene>
<keyword evidence="3" id="KW-1185">Reference proteome</keyword>
<sequence>MVFLENSHGGEQNSISAEKVSKSQGAGAISPKSYNIQEKMDRHHEAKPHGYQNHGGKFQVMVDGVTKMSGNLIGTFLENAQHLEPLKYMARGWNKISVKNSTHHLTLRYLLSIKNSHKKNYFPSNQEYNNMPNFEATSPISFNLNNRPSRVGESLEILQAISSRGGRCVRRIQNDMDFRDPEESILRRCGICSETEHSRLTCGNSHPHGNRLALHDGLLVILNGIGDAASKSGMLLSS</sequence>
<dbReference type="Proteomes" id="UP000326396">
    <property type="component" value="Linkage Group LG11"/>
</dbReference>
<accession>A0A5N6PTW4</accession>
<proteinExistence type="predicted"/>
<feature type="region of interest" description="Disordered" evidence="1">
    <location>
        <begin position="1"/>
        <end position="29"/>
    </location>
</feature>
<dbReference type="AlphaFoldDB" id="A0A5N6PTW4"/>
<evidence type="ECO:0000256" key="1">
    <source>
        <dbReference type="SAM" id="MobiDB-lite"/>
    </source>
</evidence>
<protein>
    <submittedName>
        <fullName evidence="2">Uncharacterized protein</fullName>
    </submittedName>
</protein>